<keyword evidence="1" id="KW-0732">Signal</keyword>
<feature type="chain" id="PRO_5040893916" description="Tetratricopeptide repeat protein" evidence="1">
    <location>
        <begin position="19"/>
        <end position="422"/>
    </location>
</feature>
<evidence type="ECO:0000256" key="1">
    <source>
        <dbReference type="SAM" id="SignalP"/>
    </source>
</evidence>
<evidence type="ECO:0008006" key="4">
    <source>
        <dbReference type="Google" id="ProtNLM"/>
    </source>
</evidence>
<dbReference type="Proteomes" id="UP001147830">
    <property type="component" value="Unassembled WGS sequence"/>
</dbReference>
<keyword evidence="3" id="KW-1185">Reference proteome</keyword>
<accession>A0A9X2WGD4</accession>
<gene>
    <name evidence="2" type="ORF">NYR02_12060</name>
</gene>
<protein>
    <recommendedName>
        <fullName evidence="4">Tetratricopeptide repeat protein</fullName>
    </recommendedName>
</protein>
<proteinExistence type="predicted"/>
<name>A0A9X2WGD4_9GAMM</name>
<dbReference type="RefSeq" id="WP_260976604.1">
    <property type="nucleotide sequence ID" value="NZ_JAOANI010000019.1"/>
</dbReference>
<dbReference type="SMART" id="SM00028">
    <property type="entry name" value="TPR"/>
    <property type="match status" value="4"/>
</dbReference>
<evidence type="ECO:0000313" key="2">
    <source>
        <dbReference type="EMBL" id="MCT7359744.1"/>
    </source>
</evidence>
<dbReference type="InterPro" id="IPR019734">
    <property type="entry name" value="TPR_rpt"/>
</dbReference>
<sequence>MRFLIALLLSTLTSLTWAANNSLSPSTYEELNAIQEQLAAQQYREAEEALLELEDDLNPGFGLALTYQLHGQLNLLQEKNKEAMLWYSKALALNVLAPAQESALSTTIAQLHLAAENNNAAIAELEPRLNNILSLEKDKNSDKKRGTDDKPVDWIQPLSFITLASAYQLEKNYAASVPWLIRGIERARSRGDQPKENWLQMLMAGHYQQKSYAKTAAVLDDLLRINPGKEDYWQQQAAVYQLLEQPALALRTLELGYAADYLTKPDSILLLVQLLISENIPERAGRILQAHLQDQSVELSERNWRVLAAAWQQGRERDKAVAAMREASTFMDDGSLLYRAAQMQQQNAQYQTALTDAEAALKKGLSERDKPRALMLAGSCAYELNDYTTARRYFQQALTLADVAANARVWLEYLDALEQYPG</sequence>
<evidence type="ECO:0000313" key="3">
    <source>
        <dbReference type="Proteomes" id="UP001147830"/>
    </source>
</evidence>
<reference evidence="2" key="2">
    <citation type="submission" date="2022-08" db="EMBL/GenBank/DDBJ databases">
        <authorList>
            <person name="Dong C."/>
        </authorList>
    </citation>
    <scope>NUCLEOTIDE SEQUENCE</scope>
    <source>
        <strain evidence="2">59MF3M-4</strain>
    </source>
</reference>
<dbReference type="SUPFAM" id="SSF48452">
    <property type="entry name" value="TPR-like"/>
    <property type="match status" value="2"/>
</dbReference>
<dbReference type="Gene3D" id="1.25.40.10">
    <property type="entry name" value="Tetratricopeptide repeat domain"/>
    <property type="match status" value="2"/>
</dbReference>
<dbReference type="AlphaFoldDB" id="A0A9X2WGD4"/>
<organism evidence="2 3">
    <name type="scientific">Thalassolituus pacificus</name>
    <dbReference type="NCBI Taxonomy" id="2975440"/>
    <lineage>
        <taxon>Bacteria</taxon>
        <taxon>Pseudomonadati</taxon>
        <taxon>Pseudomonadota</taxon>
        <taxon>Gammaproteobacteria</taxon>
        <taxon>Oceanospirillales</taxon>
        <taxon>Oceanospirillaceae</taxon>
        <taxon>Thalassolituus</taxon>
    </lineage>
</organism>
<feature type="signal peptide" evidence="1">
    <location>
        <begin position="1"/>
        <end position="18"/>
    </location>
</feature>
<dbReference type="InterPro" id="IPR011990">
    <property type="entry name" value="TPR-like_helical_dom_sf"/>
</dbReference>
<reference evidence="2" key="1">
    <citation type="journal article" date="2022" name="Front. Microbiol.">
        <title>Genome-based taxonomic rearrangement of Oceanobacter-related bacteria including the description of Thalassolituus hydrocarbonoclasticus sp. nov. and Thalassolituus pacificus sp. nov. and emended description of the genus Thalassolituus.</title>
        <authorList>
            <person name="Dong C."/>
            <person name="Wei L."/>
            <person name="Wang J."/>
            <person name="Lai Q."/>
            <person name="Huang Z."/>
            <person name="Shao Z."/>
        </authorList>
    </citation>
    <scope>NUCLEOTIDE SEQUENCE</scope>
    <source>
        <strain evidence="2">59MF3M-4</strain>
    </source>
</reference>
<dbReference type="EMBL" id="JAOANI010000019">
    <property type="protein sequence ID" value="MCT7359744.1"/>
    <property type="molecule type" value="Genomic_DNA"/>
</dbReference>
<comment type="caution">
    <text evidence="2">The sequence shown here is derived from an EMBL/GenBank/DDBJ whole genome shotgun (WGS) entry which is preliminary data.</text>
</comment>